<dbReference type="AlphaFoldDB" id="A0A101USU6"/>
<dbReference type="EMBL" id="LMXB01000093">
    <property type="protein sequence ID" value="KUO16244.1"/>
    <property type="molecule type" value="Genomic_DNA"/>
</dbReference>
<feature type="region of interest" description="Disordered" evidence="1">
    <location>
        <begin position="1099"/>
        <end position="1128"/>
    </location>
</feature>
<evidence type="ECO:0000313" key="4">
    <source>
        <dbReference type="Proteomes" id="UP000053260"/>
    </source>
</evidence>
<dbReference type="InterPro" id="IPR003593">
    <property type="entry name" value="AAA+_ATPase"/>
</dbReference>
<protein>
    <recommendedName>
        <fullName evidence="2">AAA+ ATPase domain-containing protein</fullName>
    </recommendedName>
</protein>
<keyword evidence="4" id="KW-1185">Reference proteome</keyword>
<comment type="caution">
    <text evidence="3">The sequence shown here is derived from an EMBL/GenBank/DDBJ whole genome shotgun (WGS) entry which is preliminary data.</text>
</comment>
<feature type="compositionally biased region" description="Low complexity" evidence="1">
    <location>
        <begin position="1109"/>
        <end position="1119"/>
    </location>
</feature>
<evidence type="ECO:0000259" key="2">
    <source>
        <dbReference type="SMART" id="SM00382"/>
    </source>
</evidence>
<proteinExistence type="predicted"/>
<feature type="domain" description="AAA+ ATPase" evidence="2">
    <location>
        <begin position="166"/>
        <end position="318"/>
    </location>
</feature>
<dbReference type="SUPFAM" id="SSF52540">
    <property type="entry name" value="P-loop containing nucleoside triphosphate hydrolases"/>
    <property type="match status" value="1"/>
</dbReference>
<evidence type="ECO:0000313" key="3">
    <source>
        <dbReference type="EMBL" id="KUO16244.1"/>
    </source>
</evidence>
<dbReference type="InterPro" id="IPR027417">
    <property type="entry name" value="P-loop_NTPase"/>
</dbReference>
<dbReference type="RefSeq" id="WP_067030736.1">
    <property type="nucleotide sequence ID" value="NZ_KQ949107.1"/>
</dbReference>
<evidence type="ECO:0000256" key="1">
    <source>
        <dbReference type="SAM" id="MobiDB-lite"/>
    </source>
</evidence>
<gene>
    <name evidence="3" type="ORF">AQJ91_37125</name>
</gene>
<dbReference type="SMART" id="SM00382">
    <property type="entry name" value="AAA"/>
    <property type="match status" value="1"/>
</dbReference>
<dbReference type="OrthoDB" id="4349880at2"/>
<reference evidence="3 4" key="1">
    <citation type="submission" date="2015-10" db="EMBL/GenBank/DDBJ databases">
        <title>Draft genome sequence of Streptomyces sp. RV15, isolated from a marine sponge.</title>
        <authorList>
            <person name="Ruckert C."/>
            <person name="Abdelmohsen U.R."/>
            <person name="Winkler A."/>
            <person name="Hentschel U."/>
            <person name="Kalinowski J."/>
            <person name="Kampfer P."/>
            <person name="Glaeser S."/>
        </authorList>
    </citation>
    <scope>NUCLEOTIDE SEQUENCE [LARGE SCALE GENOMIC DNA]</scope>
    <source>
        <strain evidence="3 4">RV15</strain>
    </source>
</reference>
<name>A0A101USU6_9ACTN</name>
<sequence>MAEPEPAEGDLGRLCEELGRLLKDAGLKQSDAIRLVEQFVEKSQLHPAAKLGRTQISAILRKRVAKAPSFEVVRGLLKACVGTGRISGVRGSEAYWKDLHDRADAKRNTRSAKAAPELPRVLASDRAGLDAQRFTPVLRAELLDTALRKRDAQSGDGSGGINADGQRVVLALTGDGGIGKSVLLGQLLQQLETEKGAVALLSCAQLPKDTLCQGFESADRAIGEAVRPGGGKGIIDLLTRLRAAYGTVTLLVDTLDLVLDARTLPGLSSVLGAALEIGHVVLTCRDLEYRGHLRYPGQSAPRLAGRLVENPMPMLSETEIVDWAQRHLLRGAEGTSGLTPSDVEFLSVLRGRVAVPGALRRICALPVRLAMACEVYANNGHIPEDLTTNQLLADYWQARVRTSGGLSAPHKEQWVYALAELLLTPEGVLRVQVPKGELDRAINENKALAEGMGQAISEGLVLDGETYWEFFHQSFGEYAHSRWLLRQGTHSVAITRLLRALGSGHSNLWPLTTSLLSQATLYDDYRDLAARVPADTTVAARTQVVSSLGRVEEDALTDALKRVRADPTLMRSVALDLGDAPARHLGAAHKALVAAVGDHPAELVGPVANALARLLARTPAEELPTRLGEALTAVCAARRHLDPASQVVWQNHPHRLLTALPGVVDQDLELDLAPDPTRKNRKKVPEEVLTVLRETYPGLGDLARRTAILVHLRDPRLADQTAEFARCVLAVPCPPSLSDDDAVRTMRLFWECPTVRRERGWTTWRQLLAAKLPKNWDNAQIKLVARLGATDLDVRAGVVSDILERRGEITRHVNVLNQLAADHADWLAGQLLALGFEDPRRTANLSSVAYCLQNTALPLATRLRVLRALDAAREAAPRNVWPAQVVLAGDLVEEHLRILKDLKTVRVKPHVVRSMLKSWVNSGSTTVLAAVADRLRELDTGLSDTNGRNSESLKTRARLESRLAHLDKKARAWLSAAVLEGESQTVAGTAVKIIQELEDLPWDELTPWLCELFRSPHTDAVMRLTQIFLDRSRVVDAVFTQHARPLLGTATARMRQAVATDEDPNLIRSLLKLIIRVNEHATLGRDEVMEVYAITRSRLPDAPPKEGGSSTLSASTAPSAERERRREQSGWYSAALQDVSTMCGALLGTRLSRAEIRGLLTELLTPMPSQIMGSTVRNTAATLLKGVCHRDPEGLDWLDGLFVRTDLTPGIKYAIAKAVLNIDGKRREGRAAGLLALPGCPSEVADYIRDELRHCD</sequence>
<dbReference type="Proteomes" id="UP000053260">
    <property type="component" value="Unassembled WGS sequence"/>
</dbReference>
<organism evidence="3 4">
    <name type="scientific">Streptomyces dysideae</name>
    <dbReference type="NCBI Taxonomy" id="909626"/>
    <lineage>
        <taxon>Bacteria</taxon>
        <taxon>Bacillati</taxon>
        <taxon>Actinomycetota</taxon>
        <taxon>Actinomycetes</taxon>
        <taxon>Kitasatosporales</taxon>
        <taxon>Streptomycetaceae</taxon>
        <taxon>Streptomyces</taxon>
    </lineage>
</organism>
<accession>A0A101USU6</accession>